<reference evidence="4 5" key="1">
    <citation type="journal article" date="2014" name="Int. J. Syst. Evol. Microbiol.">
        <title>Complete genome sequence of Corynebacterium casei LMG S-19264T (=DSM 44701T), isolated from a smear-ripened cheese.</title>
        <authorList>
            <consortium name="US DOE Joint Genome Institute (JGI-PGF)"/>
            <person name="Walter F."/>
            <person name="Albersmeier A."/>
            <person name="Kalinowski J."/>
            <person name="Ruckert C."/>
        </authorList>
    </citation>
    <scope>NUCLEOTIDE SEQUENCE [LARGE SCALE GENOMIC DNA]</scope>
    <source>
        <strain evidence="4 5">CGMCC 4.7111</strain>
    </source>
</reference>
<proteinExistence type="inferred from homology"/>
<dbReference type="PANTHER" id="PTHR11527">
    <property type="entry name" value="HEAT-SHOCK PROTEIN 20 FAMILY MEMBER"/>
    <property type="match status" value="1"/>
</dbReference>
<dbReference type="EMBL" id="BMMM01000005">
    <property type="protein sequence ID" value="GGN64508.1"/>
    <property type="molecule type" value="Genomic_DNA"/>
</dbReference>
<evidence type="ECO:0000313" key="5">
    <source>
        <dbReference type="Proteomes" id="UP000600365"/>
    </source>
</evidence>
<name>A0A917Y3W4_9ACTN</name>
<dbReference type="CDD" id="cd06464">
    <property type="entry name" value="ACD_sHsps-like"/>
    <property type="match status" value="1"/>
</dbReference>
<dbReference type="SUPFAM" id="SSF49764">
    <property type="entry name" value="HSP20-like chaperones"/>
    <property type="match status" value="1"/>
</dbReference>
<dbReference type="PROSITE" id="PS01031">
    <property type="entry name" value="SHSP"/>
    <property type="match status" value="1"/>
</dbReference>
<evidence type="ECO:0000256" key="2">
    <source>
        <dbReference type="RuleBase" id="RU003616"/>
    </source>
</evidence>
<dbReference type="RefSeq" id="WP_189186817.1">
    <property type="nucleotide sequence ID" value="NZ_BMMM01000005.1"/>
</dbReference>
<evidence type="ECO:0000313" key="4">
    <source>
        <dbReference type="EMBL" id="GGN64508.1"/>
    </source>
</evidence>
<protein>
    <recommendedName>
        <fullName evidence="3">SHSP domain-containing protein</fullName>
    </recommendedName>
</protein>
<accession>A0A917Y3W4</accession>
<comment type="similarity">
    <text evidence="1 2">Belongs to the small heat shock protein (HSP20) family.</text>
</comment>
<comment type="caution">
    <text evidence="4">The sequence shown here is derived from an EMBL/GenBank/DDBJ whole genome shotgun (WGS) entry which is preliminary data.</text>
</comment>
<dbReference type="InterPro" id="IPR002068">
    <property type="entry name" value="A-crystallin/Hsp20_dom"/>
</dbReference>
<dbReference type="InterPro" id="IPR008978">
    <property type="entry name" value="HSP20-like_chaperone"/>
</dbReference>
<dbReference type="AlphaFoldDB" id="A0A917Y3W4"/>
<evidence type="ECO:0000259" key="3">
    <source>
        <dbReference type="PROSITE" id="PS01031"/>
    </source>
</evidence>
<dbReference type="InterPro" id="IPR031107">
    <property type="entry name" value="Small_HSP"/>
</dbReference>
<dbReference type="Gene3D" id="2.60.40.790">
    <property type="match status" value="1"/>
</dbReference>
<organism evidence="4 5">
    <name type="scientific">Streptomyces albiflavescens</name>
    <dbReference type="NCBI Taxonomy" id="1623582"/>
    <lineage>
        <taxon>Bacteria</taxon>
        <taxon>Bacillati</taxon>
        <taxon>Actinomycetota</taxon>
        <taxon>Actinomycetes</taxon>
        <taxon>Kitasatosporales</taxon>
        <taxon>Streptomycetaceae</taxon>
        <taxon>Streptomyces</taxon>
    </lineage>
</organism>
<keyword evidence="5" id="KW-1185">Reference proteome</keyword>
<sequence>MTPPVRHRPGSLPERAFPAFGRGEPVAAEFDERFVHMNRLMDGAATTPAALSWSSTADMRKTDSAHVIEAELPGVKRGDIAIEMSERELRITGKCKARGHESVLRLRTRRTGHFEYQALLPAGVTTDEVSATLGDGVLTVTVPKAQATRAAAHRNHPCRARSGTSRCRRKVVEPSALLS</sequence>
<evidence type="ECO:0000256" key="1">
    <source>
        <dbReference type="PROSITE-ProRule" id="PRU00285"/>
    </source>
</evidence>
<dbReference type="Proteomes" id="UP000600365">
    <property type="component" value="Unassembled WGS sequence"/>
</dbReference>
<dbReference type="Pfam" id="PF00011">
    <property type="entry name" value="HSP20"/>
    <property type="match status" value="1"/>
</dbReference>
<gene>
    <name evidence="4" type="ORF">GCM10011579_033950</name>
</gene>
<feature type="domain" description="SHSP" evidence="3">
    <location>
        <begin position="48"/>
        <end position="161"/>
    </location>
</feature>